<sequence>MNGNQKVGLAIWQWYLADSYLIDTLKWNGKKLAFDGELYSQYYPIIEKFYHDKITEMDAWFYWYCLADAQIKTNLLEKASYSIQKGLSLAKHLSMPDVVQNFNELYSKLVEKKKHPF</sequence>
<reference evidence="1" key="1">
    <citation type="submission" date="2022-05" db="EMBL/GenBank/DDBJ databases">
        <title>Comparative Genomics of Spacecraft Associated Microbes.</title>
        <authorList>
            <person name="Tran M.T."/>
            <person name="Wright A."/>
            <person name="Seuylemezian A."/>
            <person name="Eisen J."/>
            <person name="Coil D."/>
        </authorList>
    </citation>
    <scope>NUCLEOTIDE SEQUENCE</scope>
    <source>
        <strain evidence="1">FAIRING 10M-2.2</strain>
    </source>
</reference>
<evidence type="ECO:0000313" key="1">
    <source>
        <dbReference type="EMBL" id="MCM3737064.1"/>
    </source>
</evidence>
<accession>A0ACC6A9X3</accession>
<comment type="caution">
    <text evidence="1">The sequence shown here is derived from an EMBL/GenBank/DDBJ whole genome shotgun (WGS) entry which is preliminary data.</text>
</comment>
<organism evidence="1 2">
    <name type="scientific">Bacillus cytotoxicus</name>
    <dbReference type="NCBI Taxonomy" id="580165"/>
    <lineage>
        <taxon>Bacteria</taxon>
        <taxon>Bacillati</taxon>
        <taxon>Bacillota</taxon>
        <taxon>Bacilli</taxon>
        <taxon>Bacillales</taxon>
        <taxon>Bacillaceae</taxon>
        <taxon>Bacillus</taxon>
        <taxon>Bacillus cereus group</taxon>
    </lineage>
</organism>
<protein>
    <submittedName>
        <fullName evidence="1">Uncharacterized protein</fullName>
    </submittedName>
</protein>
<dbReference type="EMBL" id="JAMBOP010000018">
    <property type="protein sequence ID" value="MCM3737064.1"/>
    <property type="molecule type" value="Genomic_DNA"/>
</dbReference>
<proteinExistence type="predicted"/>
<dbReference type="Proteomes" id="UP001202289">
    <property type="component" value="Unassembled WGS sequence"/>
</dbReference>
<keyword evidence="2" id="KW-1185">Reference proteome</keyword>
<evidence type="ECO:0000313" key="2">
    <source>
        <dbReference type="Proteomes" id="UP001202289"/>
    </source>
</evidence>
<gene>
    <name evidence="1" type="ORF">M3215_14970</name>
</gene>
<name>A0ACC6A9X3_9BACI</name>